<comment type="catalytic activity">
    <reaction evidence="5">
        <text>biotin + L-lysyl-[protein] + ATP = N(6)-biotinyl-L-lysyl-[protein] + AMP + diphosphate + H(+)</text>
        <dbReference type="Rhea" id="RHEA:11756"/>
        <dbReference type="Rhea" id="RHEA-COMP:9752"/>
        <dbReference type="Rhea" id="RHEA-COMP:10505"/>
        <dbReference type="ChEBI" id="CHEBI:15378"/>
        <dbReference type="ChEBI" id="CHEBI:29969"/>
        <dbReference type="ChEBI" id="CHEBI:30616"/>
        <dbReference type="ChEBI" id="CHEBI:33019"/>
        <dbReference type="ChEBI" id="CHEBI:57586"/>
        <dbReference type="ChEBI" id="CHEBI:83144"/>
        <dbReference type="ChEBI" id="CHEBI:456215"/>
        <dbReference type="EC" id="6.3.4.15"/>
    </reaction>
</comment>
<evidence type="ECO:0000256" key="3">
    <source>
        <dbReference type="ARBA" id="ARBA00022840"/>
    </source>
</evidence>
<name>A0A9D1CUJ0_9FIRM</name>
<evidence type="ECO:0000313" key="7">
    <source>
        <dbReference type="EMBL" id="HIQ80977.1"/>
    </source>
</evidence>
<feature type="domain" description="BPL/LPL catalytic" evidence="6">
    <location>
        <begin position="66"/>
        <end position="255"/>
    </location>
</feature>
<dbReference type="SUPFAM" id="SSF50037">
    <property type="entry name" value="C-terminal domain of transcriptional repressors"/>
    <property type="match status" value="1"/>
</dbReference>
<dbReference type="SUPFAM" id="SSF46785">
    <property type="entry name" value="Winged helix' DNA-binding domain"/>
    <property type="match status" value="1"/>
</dbReference>
<dbReference type="InterPro" id="IPR004408">
    <property type="entry name" value="Biotin_CoA_COase_ligase"/>
</dbReference>
<dbReference type="SUPFAM" id="SSF55681">
    <property type="entry name" value="Class II aaRS and biotin synthetases"/>
    <property type="match status" value="1"/>
</dbReference>
<dbReference type="InterPro" id="IPR008988">
    <property type="entry name" value="Transcriptional_repressor_C"/>
</dbReference>
<dbReference type="GO" id="GO:0005524">
    <property type="term" value="F:ATP binding"/>
    <property type="evidence" value="ECO:0007669"/>
    <property type="project" value="UniProtKB-UniRule"/>
</dbReference>
<keyword evidence="5" id="KW-0678">Repressor</keyword>
<dbReference type="Pfam" id="PF02237">
    <property type="entry name" value="BPL_C"/>
    <property type="match status" value="1"/>
</dbReference>
<dbReference type="HAMAP" id="MF_00978">
    <property type="entry name" value="Bifunct_BirA"/>
    <property type="match status" value="1"/>
</dbReference>
<organism evidence="7 8">
    <name type="scientific">Candidatus Scatavimonas merdigallinarum</name>
    <dbReference type="NCBI Taxonomy" id="2840914"/>
    <lineage>
        <taxon>Bacteria</taxon>
        <taxon>Bacillati</taxon>
        <taxon>Bacillota</taxon>
        <taxon>Clostridia</taxon>
        <taxon>Eubacteriales</taxon>
        <taxon>Oscillospiraceae</taxon>
        <taxon>Oscillospiraceae incertae sedis</taxon>
        <taxon>Candidatus Scatavimonas</taxon>
    </lineage>
</organism>
<keyword evidence="5" id="KW-0238">DNA-binding</keyword>
<proteinExistence type="inferred from homology"/>
<evidence type="ECO:0000256" key="2">
    <source>
        <dbReference type="ARBA" id="ARBA00022741"/>
    </source>
</evidence>
<dbReference type="Pfam" id="PF03099">
    <property type="entry name" value="BPL_LplA_LipB"/>
    <property type="match status" value="1"/>
</dbReference>
<evidence type="ECO:0000259" key="6">
    <source>
        <dbReference type="PROSITE" id="PS51733"/>
    </source>
</evidence>
<keyword evidence="1 5" id="KW-0436">Ligase</keyword>
<dbReference type="CDD" id="cd16442">
    <property type="entry name" value="BPL"/>
    <property type="match status" value="1"/>
</dbReference>
<dbReference type="InterPro" id="IPR004143">
    <property type="entry name" value="BPL_LPL_catalytic"/>
</dbReference>
<dbReference type="Gene3D" id="3.30.930.10">
    <property type="entry name" value="Bira Bifunctional Protein, Domain 2"/>
    <property type="match status" value="1"/>
</dbReference>
<comment type="function">
    <text evidence="5">Acts both as a biotin--[acetyl-CoA-carboxylase] ligase and a repressor.</text>
</comment>
<dbReference type="GO" id="GO:0005737">
    <property type="term" value="C:cytoplasm"/>
    <property type="evidence" value="ECO:0007669"/>
    <property type="project" value="TreeGrafter"/>
</dbReference>
<feature type="binding site" evidence="5">
    <location>
        <position position="184"/>
    </location>
    <ligand>
        <name>biotin</name>
        <dbReference type="ChEBI" id="CHEBI:57586"/>
    </ligand>
</feature>
<sequence length="322" mass="34822">MKEKILHILKEAQGYVSGQDLSRMLSVSRSAVWKSINALRKDGYVIDSVTNKGYCLQISPDILSAGEVCNGLATKQIGKKLLFFSRVDSTNEELKRRARTGAESGLVCTAEQQIAGKGRLGRSWVSPPGTGIFASVLLRPDIPPTEVPGITLAAGLAVCRAVQTTTGCKAKIKWPNDVLIGNKKLCGILTEIAAEADKVDFIIIGIGINANNAHFPEEIAHKATSLLLETGHRIDRRTLLREVLKQLEIYTDEFFTDATGSVVNEYKTECATLGRQVRVLRGKEMLEGTAVDISDTGALIIQQPNGVRITASAGDTTVQGLY</sequence>
<dbReference type="Pfam" id="PF08279">
    <property type="entry name" value="HTH_11"/>
    <property type="match status" value="1"/>
</dbReference>
<dbReference type="NCBIfam" id="TIGR00121">
    <property type="entry name" value="birA_ligase"/>
    <property type="match status" value="1"/>
</dbReference>
<dbReference type="GO" id="GO:0016740">
    <property type="term" value="F:transferase activity"/>
    <property type="evidence" value="ECO:0007669"/>
    <property type="project" value="UniProtKB-ARBA"/>
</dbReference>
<dbReference type="Gene3D" id="1.10.10.10">
    <property type="entry name" value="Winged helix-like DNA-binding domain superfamily/Winged helix DNA-binding domain"/>
    <property type="match status" value="1"/>
</dbReference>
<dbReference type="InterPro" id="IPR036390">
    <property type="entry name" value="WH_DNA-bd_sf"/>
</dbReference>
<keyword evidence="2 5" id="KW-0547">Nucleotide-binding</keyword>
<dbReference type="EC" id="6.3.4.15" evidence="5"/>
<keyword evidence="5" id="KW-0805">Transcription regulation</keyword>
<dbReference type="InterPro" id="IPR011991">
    <property type="entry name" value="ArsR-like_HTH"/>
</dbReference>
<dbReference type="AlphaFoldDB" id="A0A9D1CUJ0"/>
<keyword evidence="3 5" id="KW-0067">ATP-binding</keyword>
<dbReference type="CDD" id="cd00090">
    <property type="entry name" value="HTH_ARSR"/>
    <property type="match status" value="1"/>
</dbReference>
<dbReference type="InterPro" id="IPR030855">
    <property type="entry name" value="Bifunct_BirA"/>
</dbReference>
<evidence type="ECO:0000256" key="5">
    <source>
        <dbReference type="HAMAP-Rule" id="MF_00978"/>
    </source>
</evidence>
<dbReference type="Gene3D" id="2.30.30.100">
    <property type="match status" value="1"/>
</dbReference>
<comment type="caution">
    <text evidence="5">Lacks conserved residue(s) required for the propagation of feature annotation.</text>
</comment>
<dbReference type="Proteomes" id="UP000886787">
    <property type="component" value="Unassembled WGS sequence"/>
</dbReference>
<dbReference type="GO" id="GO:0009249">
    <property type="term" value="P:protein lipoylation"/>
    <property type="evidence" value="ECO:0007669"/>
    <property type="project" value="UniProtKB-ARBA"/>
</dbReference>
<dbReference type="PROSITE" id="PS51733">
    <property type="entry name" value="BPL_LPL_CATALYTIC"/>
    <property type="match status" value="1"/>
</dbReference>
<dbReference type="EMBL" id="DVFW01000030">
    <property type="protein sequence ID" value="HIQ80977.1"/>
    <property type="molecule type" value="Genomic_DNA"/>
</dbReference>
<dbReference type="GO" id="GO:0004077">
    <property type="term" value="F:biotin--[biotin carboxyl-carrier protein] ligase activity"/>
    <property type="evidence" value="ECO:0007669"/>
    <property type="project" value="UniProtKB-UniRule"/>
</dbReference>
<feature type="binding site" evidence="5">
    <location>
        <position position="113"/>
    </location>
    <ligand>
        <name>biotin</name>
        <dbReference type="ChEBI" id="CHEBI:57586"/>
    </ligand>
</feature>
<dbReference type="PANTHER" id="PTHR12835:SF5">
    <property type="entry name" value="BIOTIN--PROTEIN LIGASE"/>
    <property type="match status" value="1"/>
</dbReference>
<dbReference type="GO" id="GO:0006355">
    <property type="term" value="P:regulation of DNA-templated transcription"/>
    <property type="evidence" value="ECO:0007669"/>
    <property type="project" value="UniProtKB-UniRule"/>
</dbReference>
<comment type="similarity">
    <text evidence="5">Belongs to the biotin--protein ligase family.</text>
</comment>
<dbReference type="InterPro" id="IPR045864">
    <property type="entry name" value="aa-tRNA-synth_II/BPL/LPL"/>
</dbReference>
<dbReference type="InterPro" id="IPR003142">
    <property type="entry name" value="BPL_C"/>
</dbReference>
<keyword evidence="4 5" id="KW-0092">Biotin</keyword>
<feature type="binding site" evidence="5">
    <location>
        <begin position="89"/>
        <end position="91"/>
    </location>
    <ligand>
        <name>biotin</name>
        <dbReference type="ChEBI" id="CHEBI:57586"/>
    </ligand>
</feature>
<feature type="DNA-binding region" description="H-T-H motif" evidence="5">
    <location>
        <begin position="18"/>
        <end position="37"/>
    </location>
</feature>
<evidence type="ECO:0000256" key="4">
    <source>
        <dbReference type="ARBA" id="ARBA00023267"/>
    </source>
</evidence>
<dbReference type="PANTHER" id="PTHR12835">
    <property type="entry name" value="BIOTIN PROTEIN LIGASE"/>
    <property type="match status" value="1"/>
</dbReference>
<protein>
    <recommendedName>
        <fullName evidence="5">Bifunctional ligase/repressor BirA</fullName>
    </recommendedName>
    <alternativeName>
        <fullName evidence="5">Biotin--[acetyl-CoA-carboxylase] ligase</fullName>
        <ecNumber evidence="5">6.3.4.15</ecNumber>
    </alternativeName>
    <alternativeName>
        <fullName evidence="5">Biotin--protein ligase</fullName>
    </alternativeName>
    <alternativeName>
        <fullName evidence="5">Biotin-[acetyl-CoA carboxylase] synthetase</fullName>
    </alternativeName>
</protein>
<evidence type="ECO:0000313" key="8">
    <source>
        <dbReference type="Proteomes" id="UP000886787"/>
    </source>
</evidence>
<accession>A0A9D1CUJ0</accession>
<dbReference type="GO" id="GO:0003677">
    <property type="term" value="F:DNA binding"/>
    <property type="evidence" value="ECO:0007669"/>
    <property type="project" value="UniProtKB-UniRule"/>
</dbReference>
<reference evidence="7" key="1">
    <citation type="submission" date="2020-10" db="EMBL/GenBank/DDBJ databases">
        <authorList>
            <person name="Gilroy R."/>
        </authorList>
    </citation>
    <scope>NUCLEOTIDE SEQUENCE</scope>
    <source>
        <strain evidence="7">ChiSjej1B19-3389</strain>
    </source>
</reference>
<keyword evidence="5" id="KW-0804">Transcription</keyword>
<gene>
    <name evidence="5" type="primary">birA</name>
    <name evidence="7" type="ORF">IAD32_06800</name>
</gene>
<comment type="caution">
    <text evidence="7">The sequence shown here is derived from an EMBL/GenBank/DDBJ whole genome shotgun (WGS) entry which is preliminary data.</text>
</comment>
<dbReference type="InterPro" id="IPR036388">
    <property type="entry name" value="WH-like_DNA-bd_sf"/>
</dbReference>
<reference evidence="7" key="2">
    <citation type="journal article" date="2021" name="PeerJ">
        <title>Extensive microbial diversity within the chicken gut microbiome revealed by metagenomics and culture.</title>
        <authorList>
            <person name="Gilroy R."/>
            <person name="Ravi A."/>
            <person name="Getino M."/>
            <person name="Pursley I."/>
            <person name="Horton D.L."/>
            <person name="Alikhan N.F."/>
            <person name="Baker D."/>
            <person name="Gharbi K."/>
            <person name="Hall N."/>
            <person name="Watson M."/>
            <person name="Adriaenssens E.M."/>
            <person name="Foster-Nyarko E."/>
            <person name="Jarju S."/>
            <person name="Secka A."/>
            <person name="Antonio M."/>
            <person name="Oren A."/>
            <person name="Chaudhuri R.R."/>
            <person name="La Ragione R."/>
            <person name="Hildebrand F."/>
            <person name="Pallen M.J."/>
        </authorList>
    </citation>
    <scope>NUCLEOTIDE SEQUENCE</scope>
    <source>
        <strain evidence="7">ChiSjej1B19-3389</strain>
    </source>
</reference>
<dbReference type="InterPro" id="IPR013196">
    <property type="entry name" value="HTH_11"/>
</dbReference>
<evidence type="ECO:0000256" key="1">
    <source>
        <dbReference type="ARBA" id="ARBA00022598"/>
    </source>
</evidence>